<comment type="caution">
    <text evidence="1">The sequence shown here is derived from an EMBL/GenBank/DDBJ whole genome shotgun (WGS) entry which is preliminary data.</text>
</comment>
<reference evidence="1" key="1">
    <citation type="journal article" date="2014" name="Front. Microbiol.">
        <title>High frequency of phylogenetically diverse reductive dehalogenase-homologous genes in deep subseafloor sedimentary metagenomes.</title>
        <authorList>
            <person name="Kawai M."/>
            <person name="Futagami T."/>
            <person name="Toyoda A."/>
            <person name="Takaki Y."/>
            <person name="Nishi S."/>
            <person name="Hori S."/>
            <person name="Arai W."/>
            <person name="Tsubouchi T."/>
            <person name="Morono Y."/>
            <person name="Uchiyama I."/>
            <person name="Ito T."/>
            <person name="Fujiyama A."/>
            <person name="Inagaki F."/>
            <person name="Takami H."/>
        </authorList>
    </citation>
    <scope>NUCLEOTIDE SEQUENCE</scope>
    <source>
        <strain evidence="1">Expedition CK06-06</strain>
    </source>
</reference>
<dbReference type="EMBL" id="BARS01011816">
    <property type="protein sequence ID" value="GAF94031.1"/>
    <property type="molecule type" value="Genomic_DNA"/>
</dbReference>
<gene>
    <name evidence="1" type="ORF">S01H1_21335</name>
</gene>
<proteinExistence type="predicted"/>
<organism evidence="1">
    <name type="scientific">marine sediment metagenome</name>
    <dbReference type="NCBI Taxonomy" id="412755"/>
    <lineage>
        <taxon>unclassified sequences</taxon>
        <taxon>metagenomes</taxon>
        <taxon>ecological metagenomes</taxon>
    </lineage>
</organism>
<protein>
    <recommendedName>
        <fullName evidence="2">WbqC-like family protein</fullName>
    </recommendedName>
</protein>
<evidence type="ECO:0008006" key="2">
    <source>
        <dbReference type="Google" id="ProtNLM"/>
    </source>
</evidence>
<feature type="non-terminal residue" evidence="1">
    <location>
        <position position="1"/>
    </location>
</feature>
<name>X0U3X1_9ZZZZ</name>
<dbReference type="Pfam" id="PF08889">
    <property type="entry name" value="WbqC"/>
    <property type="match status" value="1"/>
</dbReference>
<evidence type="ECO:0000313" key="1">
    <source>
        <dbReference type="EMBL" id="GAF94031.1"/>
    </source>
</evidence>
<sequence>YHEPWPDKHLRTIEHAYSKAPYFQPFFSRLQAILTQPFDLLQDLNHAVVQLCRSFLDLDGPVSWSSELNITTTDKSERILEVCAAHSADLLYDGKAAADFIDVDFFASNGVRVVFQDYRHPVYPQLWGPFVSHLSAIDLIMNTGPEAPRALRRSPVPRELSVAESVASTGPVDGERSYV</sequence>
<accession>X0U3X1</accession>
<dbReference type="InterPro" id="IPR014985">
    <property type="entry name" value="WbqC"/>
</dbReference>
<dbReference type="AlphaFoldDB" id="X0U3X1"/>